<accession>A0ACC3BMU6</accession>
<keyword evidence="2" id="KW-1185">Reference proteome</keyword>
<evidence type="ECO:0000313" key="1">
    <source>
        <dbReference type="EMBL" id="KAK1859291.1"/>
    </source>
</evidence>
<dbReference type="Proteomes" id="UP000798662">
    <property type="component" value="Chromosome 1"/>
</dbReference>
<sequence>MTLLGACRAPPLPTPILFVWSPPLSLSRPVPQPLARPGLVHPRRAGLVAAATPPPSRRQAAAHVERRAVGPPPAAATARARPPTGGPEASVTPGRVSDVDVTPPLPEAATRTAEALPLRGGGGGASLSDETRRKISRSMVGQAKTAEMREKLSTAMRGRTPWNKGKKMSPETRARMSEARTGSSPWNKGRRLSRAHRLALSRSLAAAMAAGKRTGPSTDRLPALTAAARARPRADGIVRGGARVSIADGRGRPGVAGGGGGGSGVGGVGAGEFPLVATADIHEFVSLRRELRVWSDAYAERNDRRPSLADVRRLAPVPVVRKFEVYMRMRQLLRGLAADVVGGGAAAAAEAAGAADGQTQFVRRPDGTLEAVDGGALGDNLQQQGAAATPIGAAADGIGVVGGATAARSAFGGIPAEPLVGDDSSVGDGDEGAHDDMGVGLGRSDYSSGFLSTTPSSPSLSTLGDAAATPSRSPPSGQAPRRRLSADDYRLIGKHRLMTTGDIHSYIQLRRQLKAWSDSWKATHHASRPPSLSDVREDAPPSVYAQFCEYLSLRARMRGLAKEVFGAEVDDVEGMQRTANAGESILHALKAGARLSGGAGRGVRPPSRGGGSSSGFTGGAAGVDSGAPVARH</sequence>
<comment type="caution">
    <text evidence="1">The sequence shown here is derived from an EMBL/GenBank/DDBJ whole genome shotgun (WGS) entry which is preliminary data.</text>
</comment>
<gene>
    <name evidence="1" type="ORF">I4F81_001888</name>
</gene>
<name>A0ACC3BMU6_PYRYE</name>
<protein>
    <submittedName>
        <fullName evidence="1">Uncharacterized protein</fullName>
    </submittedName>
</protein>
<organism evidence="1 2">
    <name type="scientific">Pyropia yezoensis</name>
    <name type="common">Susabi-nori</name>
    <name type="synonym">Porphyra yezoensis</name>
    <dbReference type="NCBI Taxonomy" id="2788"/>
    <lineage>
        <taxon>Eukaryota</taxon>
        <taxon>Rhodophyta</taxon>
        <taxon>Bangiophyceae</taxon>
        <taxon>Bangiales</taxon>
        <taxon>Bangiaceae</taxon>
        <taxon>Pyropia</taxon>
    </lineage>
</organism>
<dbReference type="EMBL" id="CM020618">
    <property type="protein sequence ID" value="KAK1859291.1"/>
    <property type="molecule type" value="Genomic_DNA"/>
</dbReference>
<reference evidence="1" key="1">
    <citation type="submission" date="2019-11" db="EMBL/GenBank/DDBJ databases">
        <title>Nori genome reveals adaptations in red seaweeds to the harsh intertidal environment.</title>
        <authorList>
            <person name="Wang D."/>
            <person name="Mao Y."/>
        </authorList>
    </citation>
    <scope>NUCLEOTIDE SEQUENCE</scope>
    <source>
        <tissue evidence="1">Gametophyte</tissue>
    </source>
</reference>
<evidence type="ECO:0000313" key="2">
    <source>
        <dbReference type="Proteomes" id="UP000798662"/>
    </source>
</evidence>
<proteinExistence type="predicted"/>